<reference evidence="1 2" key="1">
    <citation type="journal article" date="2013" name="Curr. Biol.">
        <title>The Genome of the Foraminiferan Reticulomyxa filosa.</title>
        <authorList>
            <person name="Glockner G."/>
            <person name="Hulsmann N."/>
            <person name="Schleicher M."/>
            <person name="Noegel A.A."/>
            <person name="Eichinger L."/>
            <person name="Gallinger C."/>
            <person name="Pawlowski J."/>
            <person name="Sierra R."/>
            <person name="Euteneuer U."/>
            <person name="Pillet L."/>
            <person name="Moustafa A."/>
            <person name="Platzer M."/>
            <person name="Groth M."/>
            <person name="Szafranski K."/>
            <person name="Schliwa M."/>
        </authorList>
    </citation>
    <scope>NUCLEOTIDE SEQUENCE [LARGE SCALE GENOMIC DNA]</scope>
</reference>
<dbReference type="SUPFAM" id="SSF74924">
    <property type="entry name" value="Cap-Gly domain"/>
    <property type="match status" value="1"/>
</dbReference>
<sequence>MKKWILEKKNITPQLSENFAQLNEQNENDIVTKRHHEPALLHICLNEFVNKFALDQIAKSYSTTHNRRLADFDDDAPVDNNEVSQPSMIWQVQGLRNHHNGPYYSIIRDYVVGDRVELINNVKGVIKYIGKFHFGKTTGLALNWTNSTESHGLFVTRETIVKLLDNGSHNEEVFFEVDDCILLKDKAMEIEVLDAEIHDKQKCQSLLKRKSTVDFELLLKNFSSK</sequence>
<proteinExistence type="predicted"/>
<evidence type="ECO:0000313" key="2">
    <source>
        <dbReference type="Proteomes" id="UP000023152"/>
    </source>
</evidence>
<gene>
    <name evidence="1" type="ORF">RFI_35105</name>
</gene>
<dbReference type="AlphaFoldDB" id="X6LLU5"/>
<dbReference type="InterPro" id="IPR036859">
    <property type="entry name" value="CAP-Gly_dom_sf"/>
</dbReference>
<evidence type="ECO:0000313" key="1">
    <source>
        <dbReference type="EMBL" id="ETO02331.1"/>
    </source>
</evidence>
<dbReference type="Gene3D" id="2.30.30.190">
    <property type="entry name" value="CAP Gly-rich-like domain"/>
    <property type="match status" value="1"/>
</dbReference>
<dbReference type="Proteomes" id="UP000023152">
    <property type="component" value="Unassembled WGS sequence"/>
</dbReference>
<dbReference type="OrthoDB" id="2130750at2759"/>
<keyword evidence="2" id="KW-1185">Reference proteome</keyword>
<name>X6LLU5_RETFI</name>
<dbReference type="EMBL" id="ASPP01036052">
    <property type="protein sequence ID" value="ETO02331.1"/>
    <property type="molecule type" value="Genomic_DNA"/>
</dbReference>
<evidence type="ECO:0008006" key="3">
    <source>
        <dbReference type="Google" id="ProtNLM"/>
    </source>
</evidence>
<comment type="caution">
    <text evidence="1">The sequence shown here is derived from an EMBL/GenBank/DDBJ whole genome shotgun (WGS) entry which is preliminary data.</text>
</comment>
<organism evidence="1 2">
    <name type="scientific">Reticulomyxa filosa</name>
    <dbReference type="NCBI Taxonomy" id="46433"/>
    <lineage>
        <taxon>Eukaryota</taxon>
        <taxon>Sar</taxon>
        <taxon>Rhizaria</taxon>
        <taxon>Retaria</taxon>
        <taxon>Foraminifera</taxon>
        <taxon>Monothalamids</taxon>
        <taxon>Reticulomyxidae</taxon>
        <taxon>Reticulomyxa</taxon>
    </lineage>
</organism>
<accession>X6LLU5</accession>
<protein>
    <recommendedName>
        <fullName evidence="3">CAP-Gly domain-containing protein</fullName>
    </recommendedName>
</protein>